<evidence type="ECO:0000256" key="1">
    <source>
        <dbReference type="SAM" id="MobiDB-lite"/>
    </source>
</evidence>
<evidence type="ECO:0000313" key="3">
    <source>
        <dbReference type="EMBL" id="BAF48511.1"/>
    </source>
</evidence>
<organism evidence="3">
    <name type="scientific">Rhodococcus erythropolis</name>
    <name type="common">Arthrobacter picolinophilus</name>
    <dbReference type="NCBI Taxonomy" id="1833"/>
    <lineage>
        <taxon>Bacteria</taxon>
        <taxon>Bacillati</taxon>
        <taxon>Actinomycetota</taxon>
        <taxon>Actinomycetes</taxon>
        <taxon>Mycobacteriales</taxon>
        <taxon>Nocardiaceae</taxon>
        <taxon>Rhodococcus</taxon>
        <taxon>Rhodococcus erythropolis group</taxon>
    </lineage>
</organism>
<feature type="compositionally biased region" description="Polar residues" evidence="1">
    <location>
        <begin position="28"/>
        <end position="38"/>
    </location>
</feature>
<dbReference type="AlphaFoldDB" id="A3KD04"/>
<name>A3KD04_RHOER</name>
<keyword evidence="2" id="KW-0472">Membrane</keyword>
<reference evidence="3" key="1">
    <citation type="journal article" date="2007" name="Biosci. Biotechnol. Biochem.">
        <title>Polychlorinated biphenyl/biphenyl degrading gene clusters in Rhodococcus sp. K37, HA99, and TA431 are different from well-known bph gene clusters of Rhodococci.</title>
        <authorList>
            <person name="Taguchi K."/>
            <person name="Motoyama M."/>
            <person name="Iida T."/>
            <person name="Kudo T."/>
        </authorList>
    </citation>
    <scope>NUCLEOTIDE SEQUENCE</scope>
    <source>
        <strain evidence="3">TA431</strain>
    </source>
</reference>
<feature type="region of interest" description="Disordered" evidence="1">
    <location>
        <begin position="22"/>
        <end position="46"/>
    </location>
</feature>
<evidence type="ECO:0000256" key="2">
    <source>
        <dbReference type="SAM" id="Phobius"/>
    </source>
</evidence>
<proteinExistence type="predicted"/>
<accession>A3KD04</accession>
<dbReference type="EMBL" id="AB272985">
    <property type="protein sequence ID" value="BAF48511.1"/>
    <property type="molecule type" value="Genomic_DNA"/>
</dbReference>
<keyword evidence="2" id="KW-0812">Transmembrane</keyword>
<keyword evidence="2" id="KW-1133">Transmembrane helix</keyword>
<protein>
    <submittedName>
        <fullName evidence="3">Uncharacterized protein orf2</fullName>
    </submittedName>
</protein>
<feature type="transmembrane region" description="Helical" evidence="2">
    <location>
        <begin position="51"/>
        <end position="69"/>
    </location>
</feature>
<sequence length="222" mass="22911">MTAAPGKNRNFALSAQRLDSATPGLTVDSPTVALTSSAPDRPPRASRTTTVARVAMVCVLIPFAIFYLVPRVYNLVATPYRLDQAVVSANNYNPALDKIVAHENVTLAAFDSLAKMKAALADVQATDAAVASELNTLIGQISGDLQATLDNAGTNVSALVSSLDTLTTRVASLQAPVDGATSALAGSRATMTAILDDVRSTAAQVHSARVSAEDSANDLSGK</sequence>
<gene>
    <name evidence="3" type="primary">orf2</name>
</gene>